<dbReference type="Proteomes" id="UP000001338">
    <property type="component" value="Unassembled WGS sequence"/>
</dbReference>
<dbReference type="AlphaFoldDB" id="A0A828Z2W1"/>
<evidence type="ECO:0000313" key="1">
    <source>
        <dbReference type="EMBL" id="EKR64665.1"/>
    </source>
</evidence>
<accession>A0A828Z2W1</accession>
<gene>
    <name evidence="1" type="ORF">LEP1GSC036_3278</name>
</gene>
<sequence length="159" mass="18426">MAVQSANGIYSYEDRNQLDLQFQELLKEICRIRESAKFKKRALLDPENPSWPRNMFLQIDPHDYSILFPLPELKPEKFGILSCSSKDFQSTLNVKTAVSAGRSIGSMDYALSILSFERARIGVLWERLEYSERLQESLIESFSKTDSSYLLQETQKIFD</sequence>
<organism evidence="1 2">
    <name type="scientific">Leptospira weilii str. 2006001853</name>
    <dbReference type="NCBI Taxonomy" id="1001589"/>
    <lineage>
        <taxon>Bacteria</taxon>
        <taxon>Pseudomonadati</taxon>
        <taxon>Spirochaetota</taxon>
        <taxon>Spirochaetia</taxon>
        <taxon>Leptospirales</taxon>
        <taxon>Leptospiraceae</taxon>
        <taxon>Leptospira</taxon>
    </lineage>
</organism>
<dbReference type="EMBL" id="AFLV02000038">
    <property type="protein sequence ID" value="EKR64665.1"/>
    <property type="molecule type" value="Genomic_DNA"/>
</dbReference>
<evidence type="ECO:0000313" key="2">
    <source>
        <dbReference type="Proteomes" id="UP000001338"/>
    </source>
</evidence>
<reference evidence="1 2" key="1">
    <citation type="submission" date="2012-10" db="EMBL/GenBank/DDBJ databases">
        <authorList>
            <person name="Harkins D.M."/>
            <person name="Durkin A.S."/>
            <person name="Brinkac L.M."/>
            <person name="Haft D.H."/>
            <person name="Selengut J.D."/>
            <person name="Sanka R."/>
            <person name="DePew J."/>
            <person name="Purushe J."/>
            <person name="Whelen A.C."/>
            <person name="Vinetz J.M."/>
            <person name="Sutton G.G."/>
            <person name="Nierman W.C."/>
            <person name="Fouts D.E."/>
        </authorList>
    </citation>
    <scope>NUCLEOTIDE SEQUENCE [LARGE SCALE GENOMIC DNA]</scope>
    <source>
        <strain evidence="1 2">2006001853</strain>
    </source>
</reference>
<dbReference type="Gene3D" id="1.20.1330.10">
    <property type="entry name" value="f41 fragment of flagellin, N-terminal domain"/>
    <property type="match status" value="1"/>
</dbReference>
<evidence type="ECO:0008006" key="3">
    <source>
        <dbReference type="Google" id="ProtNLM"/>
    </source>
</evidence>
<proteinExistence type="predicted"/>
<dbReference type="SUPFAM" id="SSF64518">
    <property type="entry name" value="Phase 1 flagellin"/>
    <property type="match status" value="1"/>
</dbReference>
<comment type="caution">
    <text evidence="1">The sequence shown here is derived from an EMBL/GenBank/DDBJ whole genome shotgun (WGS) entry which is preliminary data.</text>
</comment>
<protein>
    <recommendedName>
        <fullName evidence="3">Flagellin N-terminal domain protein</fullName>
    </recommendedName>
</protein>
<name>A0A828Z2W1_9LEPT</name>